<feature type="region of interest" description="Disordered" evidence="6">
    <location>
        <begin position="236"/>
        <end position="268"/>
    </location>
</feature>
<dbReference type="AlphaFoldDB" id="A0A7I8W4F9"/>
<keyword evidence="2" id="KW-0734">Signal transduction inhibitor</keyword>
<evidence type="ECO:0000256" key="4">
    <source>
        <dbReference type="ARBA" id="ARBA00022999"/>
    </source>
</evidence>
<dbReference type="GO" id="GO:0035556">
    <property type="term" value="P:intracellular signal transduction"/>
    <property type="evidence" value="ECO:0007669"/>
    <property type="project" value="InterPro"/>
</dbReference>
<feature type="compositionally biased region" description="Basic and acidic residues" evidence="6">
    <location>
        <begin position="175"/>
        <end position="186"/>
    </location>
</feature>
<dbReference type="SUPFAM" id="SSF158235">
    <property type="entry name" value="SOCS box-like"/>
    <property type="match status" value="1"/>
</dbReference>
<dbReference type="PROSITE" id="PS50225">
    <property type="entry name" value="SOCS"/>
    <property type="match status" value="1"/>
</dbReference>
<evidence type="ECO:0000256" key="1">
    <source>
        <dbReference type="ARBA" id="ARBA00022604"/>
    </source>
</evidence>
<dbReference type="GO" id="GO:0046854">
    <property type="term" value="P:phosphatidylinositol phosphate biosynthetic process"/>
    <property type="evidence" value="ECO:0007669"/>
    <property type="project" value="TreeGrafter"/>
</dbReference>
<dbReference type="SUPFAM" id="SSF55550">
    <property type="entry name" value="SH2 domain"/>
    <property type="match status" value="1"/>
</dbReference>
<dbReference type="SMART" id="SM00252">
    <property type="entry name" value="SH2"/>
    <property type="match status" value="1"/>
</dbReference>
<feature type="region of interest" description="Disordered" evidence="6">
    <location>
        <begin position="124"/>
        <end position="201"/>
    </location>
</feature>
<sequence length="501" mass="57595">MASEHKRTFLSKLRKRFKNHWKADDNVTNKRTVKIQTNLPERVVSTCVSSPFKTVDCDQRNHKTCYCRENYRTFPTLRSQTVDAGRNWKSMNSGRAPLAKQEDLEEYERPLSCVTTVFNIEDPGYSTLDELEQKKSEKTTNDNTDDSGLESDGLSPHGSKESPFTSDRVCYAEVPIKRKDSAKNRDIPPPIPPRNYTEDDRRYALSRREEKTHMSMKEVFEEAKLLGIKLKAAKNLDGHHVEPPPRTSSLNRNFNSQNSKEEAKNKSSKCRCHSKAKCDSYTSPNMHGRRLPTVPVKTKPTETRPSATKVQPEAKTGMQLFMESMAKLREMGYYWGPLSAQEAECKLSDLSDGCFLVRDSSDERHLLSISFRSKGATHHTRIEHSGGLFHFKAQPKSMSAATIVEFIENAMEFSRNERFHFFVRGQSTRLQRNDDDEEENPVPPVLVKLLIPVSRFFVVQSLKHLTRMKISDLVRKDRIDLLPLPFVLKSYLHEHTLCPER</sequence>
<evidence type="ECO:0000256" key="6">
    <source>
        <dbReference type="SAM" id="MobiDB-lite"/>
    </source>
</evidence>
<dbReference type="SMART" id="SM00969">
    <property type="entry name" value="SOCS_box"/>
    <property type="match status" value="1"/>
</dbReference>
<organism evidence="9 10">
    <name type="scientific">Dimorphilus gyrociliatus</name>
    <dbReference type="NCBI Taxonomy" id="2664684"/>
    <lineage>
        <taxon>Eukaryota</taxon>
        <taxon>Metazoa</taxon>
        <taxon>Spiralia</taxon>
        <taxon>Lophotrochozoa</taxon>
        <taxon>Annelida</taxon>
        <taxon>Polychaeta</taxon>
        <taxon>Polychaeta incertae sedis</taxon>
        <taxon>Dinophilidae</taxon>
        <taxon>Dimorphilus</taxon>
    </lineage>
</organism>
<dbReference type="InterPro" id="IPR036860">
    <property type="entry name" value="SH2_dom_sf"/>
</dbReference>
<dbReference type="InterPro" id="IPR001496">
    <property type="entry name" value="SOCS_box"/>
</dbReference>
<dbReference type="Gene3D" id="3.30.505.10">
    <property type="entry name" value="SH2 domain"/>
    <property type="match status" value="1"/>
</dbReference>
<feature type="domain" description="SOCS box" evidence="8">
    <location>
        <begin position="448"/>
        <end position="498"/>
    </location>
</feature>
<evidence type="ECO:0000256" key="5">
    <source>
        <dbReference type="PROSITE-ProRule" id="PRU00191"/>
    </source>
</evidence>
<accession>A0A7I8W4F9</accession>
<feature type="domain" description="SH2" evidence="7">
    <location>
        <begin position="333"/>
        <end position="408"/>
    </location>
</feature>
<protein>
    <submittedName>
        <fullName evidence="9">DgyrCDS11380</fullName>
    </submittedName>
</protein>
<dbReference type="SMART" id="SM00253">
    <property type="entry name" value="SOCS"/>
    <property type="match status" value="1"/>
</dbReference>
<keyword evidence="10" id="KW-1185">Reference proteome</keyword>
<comment type="caution">
    <text evidence="9">The sequence shown here is derived from an EMBL/GenBank/DDBJ whole genome shotgun (WGS) entry which is preliminary data.</text>
</comment>
<evidence type="ECO:0000313" key="9">
    <source>
        <dbReference type="EMBL" id="CAD5122985.1"/>
    </source>
</evidence>
<feature type="region of interest" description="Disordered" evidence="6">
    <location>
        <begin position="281"/>
        <end position="312"/>
    </location>
</feature>
<dbReference type="PANTHER" id="PTHR10155">
    <property type="entry name" value="PHOSPHATIDYLINOSITOL 3-KINASE REGULATORY SUBUNIT"/>
    <property type="match status" value="1"/>
</dbReference>
<evidence type="ECO:0000256" key="3">
    <source>
        <dbReference type="ARBA" id="ARBA00022786"/>
    </source>
</evidence>
<evidence type="ECO:0000259" key="7">
    <source>
        <dbReference type="PROSITE" id="PS50001"/>
    </source>
</evidence>
<proteinExistence type="predicted"/>
<feature type="compositionally biased region" description="Basic and acidic residues" evidence="6">
    <location>
        <begin position="131"/>
        <end position="140"/>
    </location>
</feature>
<dbReference type="Pfam" id="PF07525">
    <property type="entry name" value="SOCS_box"/>
    <property type="match status" value="1"/>
</dbReference>
<dbReference type="PROSITE" id="PS50001">
    <property type="entry name" value="SH2"/>
    <property type="match status" value="1"/>
</dbReference>
<dbReference type="CDD" id="cd03717">
    <property type="entry name" value="SOCS_SOCS_like"/>
    <property type="match status" value="1"/>
</dbReference>
<dbReference type="Proteomes" id="UP000549394">
    <property type="component" value="Unassembled WGS sequence"/>
</dbReference>
<evidence type="ECO:0000256" key="2">
    <source>
        <dbReference type="ARBA" id="ARBA00022700"/>
    </source>
</evidence>
<keyword evidence="4 5" id="KW-0727">SH2 domain</keyword>
<keyword evidence="3" id="KW-0833">Ubl conjugation pathway</keyword>
<evidence type="ECO:0000259" key="8">
    <source>
        <dbReference type="PROSITE" id="PS50225"/>
    </source>
</evidence>
<dbReference type="EMBL" id="CAJFCJ010000019">
    <property type="protein sequence ID" value="CAD5122985.1"/>
    <property type="molecule type" value="Genomic_DNA"/>
</dbReference>
<name>A0A7I8W4F9_9ANNE</name>
<dbReference type="OrthoDB" id="5979828at2759"/>
<dbReference type="InterPro" id="IPR036036">
    <property type="entry name" value="SOCS_box-like_dom_sf"/>
</dbReference>
<dbReference type="GO" id="GO:0046935">
    <property type="term" value="F:1-phosphatidylinositol-3-kinase regulator activity"/>
    <property type="evidence" value="ECO:0007669"/>
    <property type="project" value="TreeGrafter"/>
</dbReference>
<gene>
    <name evidence="9" type="ORF">DGYR_LOCUS10715</name>
</gene>
<dbReference type="GO" id="GO:0009968">
    <property type="term" value="P:negative regulation of signal transduction"/>
    <property type="evidence" value="ECO:0007669"/>
    <property type="project" value="UniProtKB-KW"/>
</dbReference>
<dbReference type="InterPro" id="IPR000980">
    <property type="entry name" value="SH2"/>
</dbReference>
<keyword evidence="1" id="KW-0341">Growth regulation</keyword>
<evidence type="ECO:0000313" key="10">
    <source>
        <dbReference type="Proteomes" id="UP000549394"/>
    </source>
</evidence>
<dbReference type="PANTHER" id="PTHR10155:SF5">
    <property type="entry name" value="SUPPRESSOR OF CYTOKINE SIGNALING 7"/>
    <property type="match status" value="1"/>
</dbReference>
<dbReference type="Pfam" id="PF00017">
    <property type="entry name" value="SH2"/>
    <property type="match status" value="1"/>
</dbReference>
<reference evidence="9 10" key="1">
    <citation type="submission" date="2020-08" db="EMBL/GenBank/DDBJ databases">
        <authorList>
            <person name="Hejnol A."/>
        </authorList>
    </citation>
    <scope>NUCLEOTIDE SEQUENCE [LARGE SCALE GENOMIC DNA]</scope>
</reference>
<dbReference type="GO" id="GO:0005942">
    <property type="term" value="C:phosphatidylinositol 3-kinase complex"/>
    <property type="evidence" value="ECO:0007669"/>
    <property type="project" value="TreeGrafter"/>
</dbReference>